<protein>
    <recommendedName>
        <fullName evidence="2">DUF7087 domain-containing protein</fullName>
    </recommendedName>
</protein>
<evidence type="ECO:0000256" key="1">
    <source>
        <dbReference type="SAM" id="Phobius"/>
    </source>
</evidence>
<dbReference type="EMBL" id="KZ345037">
    <property type="protein sequence ID" value="PIO76658.1"/>
    <property type="molecule type" value="Genomic_DNA"/>
</dbReference>
<name>A0A2G9V2D9_TELCI</name>
<dbReference type="AlphaFoldDB" id="A0A2G9V2D9"/>
<dbReference type="PANTHER" id="PTHR36940:SF1">
    <property type="entry name" value="DUF3278 DOMAIN-CONTAINING PROTEIN"/>
    <property type="match status" value="1"/>
</dbReference>
<gene>
    <name evidence="3" type="ORF">TELCIR_01252</name>
</gene>
<keyword evidence="1" id="KW-0472">Membrane</keyword>
<accession>A0A2G9V2D9</accession>
<dbReference type="PANTHER" id="PTHR36940">
    <property type="entry name" value="PROTEIN CBG20338"/>
    <property type="match status" value="1"/>
</dbReference>
<keyword evidence="4" id="KW-1185">Reference proteome</keyword>
<dbReference type="Proteomes" id="UP000230423">
    <property type="component" value="Unassembled WGS sequence"/>
</dbReference>
<dbReference type="InterPro" id="IPR055514">
    <property type="entry name" value="DUF7087"/>
</dbReference>
<sequence>MFAFVYYNVLLAMYTCHIFRRWYYNIDGRFDLRQLIREPENTVKIQYSIALFTPTVLSILIFACVRHYNGFIQFLWTITCILQIVLAIGLLGLEAFEVFVKGN</sequence>
<evidence type="ECO:0000313" key="3">
    <source>
        <dbReference type="EMBL" id="PIO76658.1"/>
    </source>
</evidence>
<evidence type="ECO:0000313" key="4">
    <source>
        <dbReference type="Proteomes" id="UP000230423"/>
    </source>
</evidence>
<feature type="transmembrane region" description="Helical" evidence="1">
    <location>
        <begin position="74"/>
        <end position="93"/>
    </location>
</feature>
<feature type="domain" description="DUF7087" evidence="2">
    <location>
        <begin position="1"/>
        <end position="99"/>
    </location>
</feature>
<feature type="transmembrane region" description="Helical" evidence="1">
    <location>
        <begin position="6"/>
        <end position="24"/>
    </location>
</feature>
<organism evidence="3 4">
    <name type="scientific">Teladorsagia circumcincta</name>
    <name type="common">Brown stomach worm</name>
    <name type="synonym">Ostertagia circumcincta</name>
    <dbReference type="NCBI Taxonomy" id="45464"/>
    <lineage>
        <taxon>Eukaryota</taxon>
        <taxon>Metazoa</taxon>
        <taxon>Ecdysozoa</taxon>
        <taxon>Nematoda</taxon>
        <taxon>Chromadorea</taxon>
        <taxon>Rhabditida</taxon>
        <taxon>Rhabditina</taxon>
        <taxon>Rhabditomorpha</taxon>
        <taxon>Strongyloidea</taxon>
        <taxon>Trichostrongylidae</taxon>
        <taxon>Teladorsagia</taxon>
    </lineage>
</organism>
<keyword evidence="1" id="KW-0812">Transmembrane</keyword>
<proteinExistence type="predicted"/>
<feature type="transmembrane region" description="Helical" evidence="1">
    <location>
        <begin position="45"/>
        <end position="68"/>
    </location>
</feature>
<keyword evidence="1" id="KW-1133">Transmembrane helix</keyword>
<evidence type="ECO:0000259" key="2">
    <source>
        <dbReference type="Pfam" id="PF23346"/>
    </source>
</evidence>
<dbReference type="OrthoDB" id="5795694at2759"/>
<reference evidence="3 4" key="1">
    <citation type="submission" date="2015-09" db="EMBL/GenBank/DDBJ databases">
        <title>Draft genome of the parasitic nematode Teladorsagia circumcincta isolate WARC Sus (inbred).</title>
        <authorList>
            <person name="Mitreva M."/>
        </authorList>
    </citation>
    <scope>NUCLEOTIDE SEQUENCE [LARGE SCALE GENOMIC DNA]</scope>
    <source>
        <strain evidence="3 4">S</strain>
    </source>
</reference>
<dbReference type="Pfam" id="PF23346">
    <property type="entry name" value="DUF7087"/>
    <property type="match status" value="1"/>
</dbReference>